<evidence type="ECO:0000256" key="1">
    <source>
        <dbReference type="SAM" id="MobiDB-lite"/>
    </source>
</evidence>
<accession>A0A238BNV0</accession>
<feature type="compositionally biased region" description="Polar residues" evidence="1">
    <location>
        <begin position="150"/>
        <end position="159"/>
    </location>
</feature>
<organism evidence="2 3">
    <name type="scientific">Onchocerca flexuosa</name>
    <dbReference type="NCBI Taxonomy" id="387005"/>
    <lineage>
        <taxon>Eukaryota</taxon>
        <taxon>Metazoa</taxon>
        <taxon>Ecdysozoa</taxon>
        <taxon>Nematoda</taxon>
        <taxon>Chromadorea</taxon>
        <taxon>Rhabditida</taxon>
        <taxon>Spirurina</taxon>
        <taxon>Spiruromorpha</taxon>
        <taxon>Filarioidea</taxon>
        <taxon>Onchocercidae</taxon>
        <taxon>Onchocerca</taxon>
    </lineage>
</organism>
<dbReference type="Proteomes" id="UP000242913">
    <property type="component" value="Unassembled WGS sequence"/>
</dbReference>
<feature type="region of interest" description="Disordered" evidence="1">
    <location>
        <begin position="150"/>
        <end position="172"/>
    </location>
</feature>
<proteinExistence type="predicted"/>
<gene>
    <name evidence="2" type="ORF">X798_05949</name>
</gene>
<reference evidence="2 3" key="1">
    <citation type="submission" date="2015-12" db="EMBL/GenBank/DDBJ databases">
        <title>Draft genome of the nematode, Onchocerca flexuosa.</title>
        <authorList>
            <person name="Mitreva M."/>
        </authorList>
    </citation>
    <scope>NUCLEOTIDE SEQUENCE [LARGE SCALE GENOMIC DNA]</scope>
    <source>
        <strain evidence="2">Red Deer</strain>
    </source>
</reference>
<sequence>MKEAPPVVPPTHIETTCLSNSFIIESSELPAPLEGTSRFNDSRTSGWVRQLVWVESKARVEVYPLHIPNEQRSPQQYQKFYPVDNIYEQSDQLQQQFPNIESSRDFVSSYIIADRVGSDRVLMISNLWQEKSQKQQQPIRHLPEQAFYAQSTTPQQTYSRPKPEYERHHQQSIYQPHQTYQQQFYGQLQSEQQYRDKNYSVDFKFMPSN</sequence>
<evidence type="ECO:0000313" key="2">
    <source>
        <dbReference type="EMBL" id="OZC07057.1"/>
    </source>
</evidence>
<dbReference type="AlphaFoldDB" id="A0A238BNV0"/>
<name>A0A238BNV0_9BILA</name>
<dbReference type="EMBL" id="KZ270045">
    <property type="protein sequence ID" value="OZC07057.1"/>
    <property type="molecule type" value="Genomic_DNA"/>
</dbReference>
<protein>
    <submittedName>
        <fullName evidence="2">Uncharacterized protein</fullName>
    </submittedName>
</protein>
<keyword evidence="3" id="KW-1185">Reference proteome</keyword>
<evidence type="ECO:0000313" key="3">
    <source>
        <dbReference type="Proteomes" id="UP000242913"/>
    </source>
</evidence>